<dbReference type="CDD" id="cd04301">
    <property type="entry name" value="NAT_SF"/>
    <property type="match status" value="1"/>
</dbReference>
<feature type="domain" description="N-acetyltransferase" evidence="1">
    <location>
        <begin position="67"/>
        <end position="213"/>
    </location>
</feature>
<dbReference type="SUPFAM" id="SSF55729">
    <property type="entry name" value="Acyl-CoA N-acyltransferases (Nat)"/>
    <property type="match status" value="1"/>
</dbReference>
<sequence>MKLQFKKYNKRYLRSCSELVKTTWKLDEGFENLKNVDLIYKYYLLTCVNYSEHLDIIVDEKDNVKGLLFGSIEDASYMQIIKYKLKSLKLKLWALYHLALGNFGDRKTAVEIKEELNTVDGLGELYADEFDSEINLFIVSPELRGKGYGRKLMDRYVEFCKENEIDNAFLWTDIGCSFSFYEKYGFKLYKKYHNESLTDGDKNKPNGMIYYINIK</sequence>
<gene>
    <name evidence="2" type="ORF">OXH55_12590</name>
</gene>
<dbReference type="InterPro" id="IPR016181">
    <property type="entry name" value="Acyl_CoA_acyltransferase"/>
</dbReference>
<dbReference type="InterPro" id="IPR000182">
    <property type="entry name" value="GNAT_dom"/>
</dbReference>
<dbReference type="Pfam" id="PF00583">
    <property type="entry name" value="Acetyltransf_1"/>
    <property type="match status" value="1"/>
</dbReference>
<dbReference type="Proteomes" id="UP001079657">
    <property type="component" value="Unassembled WGS sequence"/>
</dbReference>
<comment type="caution">
    <text evidence="2">The sequence shown here is derived from an EMBL/GenBank/DDBJ whole genome shotgun (WGS) entry which is preliminary data.</text>
</comment>
<protein>
    <submittedName>
        <fullName evidence="2">GNAT family N-acetyltransferase</fullName>
    </submittedName>
</protein>
<dbReference type="Gene3D" id="3.40.630.30">
    <property type="match status" value="1"/>
</dbReference>
<dbReference type="EMBL" id="JAPQES010000004">
    <property type="protein sequence ID" value="MCY6371480.1"/>
    <property type="molecule type" value="Genomic_DNA"/>
</dbReference>
<evidence type="ECO:0000259" key="1">
    <source>
        <dbReference type="PROSITE" id="PS51186"/>
    </source>
</evidence>
<evidence type="ECO:0000313" key="2">
    <source>
        <dbReference type="EMBL" id="MCY6371480.1"/>
    </source>
</evidence>
<accession>A0ABT4CQZ5</accession>
<reference evidence="2" key="1">
    <citation type="submission" date="2022-12" db="EMBL/GenBank/DDBJ databases">
        <authorList>
            <person name="Wang J."/>
        </authorList>
    </citation>
    <scope>NUCLEOTIDE SEQUENCE</scope>
    <source>
        <strain evidence="2">HY-42-06</strain>
    </source>
</reference>
<dbReference type="PROSITE" id="PS51186">
    <property type="entry name" value="GNAT"/>
    <property type="match status" value="1"/>
</dbReference>
<evidence type="ECO:0000313" key="3">
    <source>
        <dbReference type="Proteomes" id="UP001079657"/>
    </source>
</evidence>
<organism evidence="2 3">
    <name type="scientific">Clostridium ganghwense</name>
    <dbReference type="NCBI Taxonomy" id="312089"/>
    <lineage>
        <taxon>Bacteria</taxon>
        <taxon>Bacillati</taxon>
        <taxon>Bacillota</taxon>
        <taxon>Clostridia</taxon>
        <taxon>Eubacteriales</taxon>
        <taxon>Clostridiaceae</taxon>
        <taxon>Clostridium</taxon>
    </lineage>
</organism>
<name>A0ABT4CQZ5_9CLOT</name>
<proteinExistence type="predicted"/>
<dbReference type="RefSeq" id="WP_268050341.1">
    <property type="nucleotide sequence ID" value="NZ_JAPQES010000004.1"/>
</dbReference>
<keyword evidence="3" id="KW-1185">Reference proteome</keyword>